<feature type="region of interest" description="Disordered" evidence="1">
    <location>
        <begin position="507"/>
        <end position="539"/>
    </location>
</feature>
<dbReference type="InterPro" id="IPR008979">
    <property type="entry name" value="Galactose-bd-like_sf"/>
</dbReference>
<dbReference type="SUPFAM" id="SSF49785">
    <property type="entry name" value="Galactose-binding domain-like"/>
    <property type="match status" value="1"/>
</dbReference>
<dbReference type="Pfam" id="PF14683">
    <property type="entry name" value="CBM-like"/>
    <property type="match status" value="1"/>
</dbReference>
<dbReference type="PANTHER" id="PTHR33700">
    <property type="entry name" value="MYB-LIKE PROTEIN X"/>
    <property type="match status" value="1"/>
</dbReference>
<dbReference type="AlphaFoldDB" id="A0ABD1VIQ8"/>
<dbReference type="InterPro" id="IPR029411">
    <property type="entry name" value="RG-lyase_III"/>
</dbReference>
<feature type="region of interest" description="Disordered" evidence="1">
    <location>
        <begin position="242"/>
        <end position="398"/>
    </location>
</feature>
<feature type="compositionally biased region" description="Polar residues" evidence="1">
    <location>
        <begin position="529"/>
        <end position="539"/>
    </location>
</feature>
<sequence length="608" mass="69165">MGDYKYETDIVNIPGSHTHFTQIMILDAGSQIQLGNLVYNPPRNGPTLWEIGIPDRTSAEFYVPDPAPKFRNHVFINHNEKYRQYGLWNRYTDLYPDQDLVYTIGISDYIKDWFYAHINRFLTYIFNGFFEFGTTKISFTVLNFFDILERFYSHISPGSLVSPKREKATSRHTGGVIMYRHSPSRNPRSKGIRVKHILQIFLLAVCIWLIYQVKHSHDKKKEFDQSNKTSLRGGVSNEILKLGRKDIHEKEEEMVAKNEKHGKEETTFEEEEEEEEEIEEEQEDKTEEKEEEEAGGGNDQIDESEEEKSDAEVDRGEDFIDDEKERDEGDVNESEEGDSEDNNGQIEKEISLEDSDDDRDDRNIHEAREENYKADDASSAVTHDAEILADENENGSLGKLNVLTETDILEVEKKVTDTEDINFEENKTEVEAESGEMVKRENQSNVTTNETKENVIDKFQSGLISNTTVTKGSDDHIETINNSTKVRTDGHDLSLLNGREIVLGLNQGRDDVADNNHNSKTETGDAKSNHSQFPNSFNNTDSFASEKILKFEVSVEAGNTTGSLTGENDATEAQKSNTTEESGGTDDVLDSRTENYKNVQHDPIDSSD</sequence>
<name>A0ABD1VIQ8_9LAMI</name>
<feature type="compositionally biased region" description="Acidic residues" evidence="1">
    <location>
        <begin position="319"/>
        <end position="341"/>
    </location>
</feature>
<proteinExistence type="predicted"/>
<keyword evidence="4" id="KW-1185">Reference proteome</keyword>
<feature type="compositionally biased region" description="Basic and acidic residues" evidence="1">
    <location>
        <begin position="508"/>
        <end position="528"/>
    </location>
</feature>
<evidence type="ECO:0000313" key="3">
    <source>
        <dbReference type="EMBL" id="KAL2537214.1"/>
    </source>
</evidence>
<accession>A0ABD1VIQ8</accession>
<feature type="region of interest" description="Disordered" evidence="1">
    <location>
        <begin position="559"/>
        <end position="608"/>
    </location>
</feature>
<evidence type="ECO:0000256" key="1">
    <source>
        <dbReference type="SAM" id="MobiDB-lite"/>
    </source>
</evidence>
<feature type="compositionally biased region" description="Basic and acidic residues" evidence="1">
    <location>
        <begin position="242"/>
        <end position="266"/>
    </location>
</feature>
<gene>
    <name evidence="3" type="ORF">Fot_18605</name>
</gene>
<feature type="compositionally biased region" description="Basic and acidic residues" evidence="1">
    <location>
        <begin position="360"/>
        <end position="376"/>
    </location>
</feature>
<reference evidence="4" key="1">
    <citation type="submission" date="2024-07" db="EMBL/GenBank/DDBJ databases">
        <title>Two chromosome-level genome assemblies of Korean endemic species Abeliophyllum distichum and Forsythia ovata (Oleaceae).</title>
        <authorList>
            <person name="Jang H."/>
        </authorList>
    </citation>
    <scope>NUCLEOTIDE SEQUENCE [LARGE SCALE GENOMIC DNA]</scope>
</reference>
<organism evidence="3 4">
    <name type="scientific">Forsythia ovata</name>
    <dbReference type="NCBI Taxonomy" id="205694"/>
    <lineage>
        <taxon>Eukaryota</taxon>
        <taxon>Viridiplantae</taxon>
        <taxon>Streptophyta</taxon>
        <taxon>Embryophyta</taxon>
        <taxon>Tracheophyta</taxon>
        <taxon>Spermatophyta</taxon>
        <taxon>Magnoliopsida</taxon>
        <taxon>eudicotyledons</taxon>
        <taxon>Gunneridae</taxon>
        <taxon>Pentapetalae</taxon>
        <taxon>asterids</taxon>
        <taxon>lamiids</taxon>
        <taxon>Lamiales</taxon>
        <taxon>Oleaceae</taxon>
        <taxon>Forsythieae</taxon>
        <taxon>Forsythia</taxon>
    </lineage>
</organism>
<feature type="compositionally biased region" description="Polar residues" evidence="1">
    <location>
        <begin position="559"/>
        <end position="582"/>
    </location>
</feature>
<protein>
    <submittedName>
        <fullName evidence="3">Spore wall protein 2-like</fullName>
    </submittedName>
</protein>
<comment type="caution">
    <text evidence="3">The sequence shown here is derived from an EMBL/GenBank/DDBJ whole genome shotgun (WGS) entry which is preliminary data.</text>
</comment>
<feature type="domain" description="Rhamnogalacturonan lyase" evidence="2">
    <location>
        <begin position="47"/>
        <end position="141"/>
    </location>
</feature>
<feature type="compositionally biased region" description="Basic and acidic residues" evidence="1">
    <location>
        <begin position="589"/>
        <end position="608"/>
    </location>
</feature>
<dbReference type="PANTHER" id="PTHR33700:SF4">
    <property type="entry name" value="MYB-LIKE PROTEIN X"/>
    <property type="match status" value="1"/>
</dbReference>
<feature type="compositionally biased region" description="Acidic residues" evidence="1">
    <location>
        <begin position="267"/>
        <end position="309"/>
    </location>
</feature>
<dbReference type="EMBL" id="JBFOLJ010000005">
    <property type="protein sequence ID" value="KAL2537214.1"/>
    <property type="molecule type" value="Genomic_DNA"/>
</dbReference>
<evidence type="ECO:0000259" key="2">
    <source>
        <dbReference type="Pfam" id="PF14683"/>
    </source>
</evidence>
<evidence type="ECO:0000313" key="4">
    <source>
        <dbReference type="Proteomes" id="UP001604277"/>
    </source>
</evidence>
<dbReference type="Proteomes" id="UP001604277">
    <property type="component" value="Unassembled WGS sequence"/>
</dbReference>